<keyword evidence="2" id="KW-0812">Transmembrane</keyword>
<dbReference type="EMBL" id="LT629742">
    <property type="protein sequence ID" value="SDS53407.1"/>
    <property type="molecule type" value="Genomic_DNA"/>
</dbReference>
<gene>
    <name evidence="3" type="ORF">SAMN04489834_1656</name>
</gene>
<evidence type="ECO:0000313" key="3">
    <source>
        <dbReference type="EMBL" id="SDS53407.1"/>
    </source>
</evidence>
<evidence type="ECO:0000256" key="1">
    <source>
        <dbReference type="SAM" id="Coils"/>
    </source>
</evidence>
<dbReference type="RefSeq" id="WP_156786279.1">
    <property type="nucleotide sequence ID" value="NZ_LT629742.1"/>
</dbReference>
<keyword evidence="2" id="KW-1133">Transmembrane helix</keyword>
<dbReference type="AlphaFoldDB" id="A0A1H1SZD9"/>
<keyword evidence="1" id="KW-0175">Coiled coil</keyword>
<reference evidence="4" key="1">
    <citation type="submission" date="2016-10" db="EMBL/GenBank/DDBJ databases">
        <authorList>
            <person name="Varghese N."/>
            <person name="Submissions S."/>
        </authorList>
    </citation>
    <scope>NUCLEOTIDE SEQUENCE [LARGE SCALE GENOMIC DNA]</scope>
    <source>
        <strain evidence="4">DSM 21772</strain>
    </source>
</reference>
<dbReference type="OrthoDB" id="5121733at2"/>
<organism evidence="3 4">
    <name type="scientific">Microterricola viridarii</name>
    <dbReference type="NCBI Taxonomy" id="412690"/>
    <lineage>
        <taxon>Bacteria</taxon>
        <taxon>Bacillati</taxon>
        <taxon>Actinomycetota</taxon>
        <taxon>Actinomycetes</taxon>
        <taxon>Micrococcales</taxon>
        <taxon>Microbacteriaceae</taxon>
        <taxon>Microterricola</taxon>
    </lineage>
</organism>
<dbReference type="Proteomes" id="UP000181956">
    <property type="component" value="Chromosome I"/>
</dbReference>
<protein>
    <submittedName>
        <fullName evidence="3">Uncharacterized protein</fullName>
    </submittedName>
</protein>
<evidence type="ECO:0000313" key="4">
    <source>
        <dbReference type="Proteomes" id="UP000181956"/>
    </source>
</evidence>
<name>A0A1H1SZD9_9MICO</name>
<keyword evidence="2" id="KW-0472">Membrane</keyword>
<accession>A0A1H1SZD9</accession>
<sequence>MILQAAIAAIPKIGQVGWKVLVPVGVATAAAVGVGAKGIFDVSGGRKSRQDALKRLDDALAGCESVRTETDRTVRGYGEYMISVHQENVGRLADWLERHEHLVKRLNFKKVDGVRIRVPNIPKYAANVENVSAGIGGLASAVGAGASAPAAALWGVSTFASASTGTAISTLTGAAAQNATLAWLGGGSLAAGGGGVAAGGAVLGLVAVVPALLVGGLTMGAVGARTKTRSRKFVSNVEVEIERLGIARDMLGAVERRVEELREVLTQLSDRATRALNVLEALNFDPAVHAREFLRAYQLVTAVKEVLNTPVLDPKSGELTEASIEILRKYA</sequence>
<proteinExistence type="predicted"/>
<feature type="coiled-coil region" evidence="1">
    <location>
        <begin position="251"/>
        <end position="278"/>
    </location>
</feature>
<evidence type="ECO:0000256" key="2">
    <source>
        <dbReference type="SAM" id="Phobius"/>
    </source>
</evidence>
<keyword evidence="4" id="KW-1185">Reference proteome</keyword>
<feature type="transmembrane region" description="Helical" evidence="2">
    <location>
        <begin position="198"/>
        <end position="222"/>
    </location>
</feature>